<feature type="repeat" description="WD" evidence="4">
    <location>
        <begin position="99"/>
        <end position="139"/>
    </location>
</feature>
<organism evidence="6 7">
    <name type="scientific">Littorina saxatilis</name>
    <dbReference type="NCBI Taxonomy" id="31220"/>
    <lineage>
        <taxon>Eukaryota</taxon>
        <taxon>Metazoa</taxon>
        <taxon>Spiralia</taxon>
        <taxon>Lophotrochozoa</taxon>
        <taxon>Mollusca</taxon>
        <taxon>Gastropoda</taxon>
        <taxon>Caenogastropoda</taxon>
        <taxon>Littorinimorpha</taxon>
        <taxon>Littorinoidea</taxon>
        <taxon>Littorinidae</taxon>
        <taxon>Littorina</taxon>
    </lineage>
</organism>
<proteinExistence type="inferred from homology"/>
<evidence type="ECO:0008006" key="8">
    <source>
        <dbReference type="Google" id="ProtNLM"/>
    </source>
</evidence>
<dbReference type="InterPro" id="IPR050505">
    <property type="entry name" value="WDR55/POC1"/>
</dbReference>
<keyword evidence="7" id="KW-1185">Reference proteome</keyword>
<dbReference type="EMBL" id="JBAMIC010000013">
    <property type="protein sequence ID" value="KAK7096699.1"/>
    <property type="molecule type" value="Genomic_DNA"/>
</dbReference>
<dbReference type="InterPro" id="IPR036322">
    <property type="entry name" value="WD40_repeat_dom_sf"/>
</dbReference>
<dbReference type="Pfam" id="PF24796">
    <property type="entry name" value="WDR55"/>
    <property type="match status" value="1"/>
</dbReference>
<dbReference type="PROSITE" id="PS00678">
    <property type="entry name" value="WD_REPEATS_1"/>
    <property type="match status" value="1"/>
</dbReference>
<evidence type="ECO:0000256" key="2">
    <source>
        <dbReference type="ARBA" id="ARBA00022574"/>
    </source>
</evidence>
<feature type="region of interest" description="Disordered" evidence="5">
    <location>
        <begin position="333"/>
        <end position="363"/>
    </location>
</feature>
<dbReference type="PROSITE" id="PS50082">
    <property type="entry name" value="WD_REPEATS_2"/>
    <property type="match status" value="2"/>
</dbReference>
<dbReference type="PANTHER" id="PTHR44019:SF20">
    <property type="entry name" value="WD REPEAT-CONTAINING PROTEIN 55"/>
    <property type="match status" value="1"/>
</dbReference>
<dbReference type="InterPro" id="IPR019775">
    <property type="entry name" value="WD40_repeat_CS"/>
</dbReference>
<name>A0AAN9B2Q0_9CAEN</name>
<comment type="similarity">
    <text evidence="1">Belongs to the WD repeat WDR55 family.</text>
</comment>
<comment type="caution">
    <text evidence="6">The sequence shown here is derived from an EMBL/GenBank/DDBJ whole genome shotgun (WGS) entry which is preliminary data.</text>
</comment>
<dbReference type="AlphaFoldDB" id="A0AAN9B2Q0"/>
<evidence type="ECO:0000313" key="6">
    <source>
        <dbReference type="EMBL" id="KAK7096699.1"/>
    </source>
</evidence>
<evidence type="ECO:0000256" key="5">
    <source>
        <dbReference type="SAM" id="MobiDB-lite"/>
    </source>
</evidence>
<dbReference type="InterPro" id="IPR015943">
    <property type="entry name" value="WD40/YVTN_repeat-like_dom_sf"/>
</dbReference>
<gene>
    <name evidence="6" type="ORF">V1264_003773</name>
</gene>
<protein>
    <recommendedName>
        <fullName evidence="8">WD repeat-containing protein 55</fullName>
    </recommendedName>
</protein>
<accession>A0AAN9B2Q0</accession>
<dbReference type="InterPro" id="IPR001680">
    <property type="entry name" value="WD40_rpt"/>
</dbReference>
<sequence length="363" mass="39905">MAAAEVDAVPGDIQFEDVVMCVDCHPSKPIAATGCIDGTVTIHSYAVNKNECKRTHKHHKKSCRDLKFSLGGNRLYTAGKDKSLWCIDVETGGIRRKIKPAHETAINSLLVTGERFVVTGDDDGTLKLWDMRSKAATMELKECDDFISDMMIDQDQRILLAASGDGTLSAFNIRQKKLVMQSELHDSELLSLCAVKEQRKVVCGSGDGILYLFNWGEWGNMSDRFPGHPASITSMVRLTDDIVCTGSSDGKIRAVNILPNRFIGVVGEHEFDVEGLALSHDRQVLLSCSHDQCVKFWSVSDVGKEKINASKKALSANKSKKLGTTKQTDFFAGFAEQDGQENVDGEDDDDDEDDDSDDDSESD</sequence>
<dbReference type="SMART" id="SM00320">
    <property type="entry name" value="WD40"/>
    <property type="match status" value="7"/>
</dbReference>
<feature type="compositionally biased region" description="Acidic residues" evidence="5">
    <location>
        <begin position="338"/>
        <end position="363"/>
    </location>
</feature>
<dbReference type="Gene3D" id="2.130.10.10">
    <property type="entry name" value="YVTN repeat-like/Quinoprotein amine dehydrogenase"/>
    <property type="match status" value="2"/>
</dbReference>
<dbReference type="PROSITE" id="PS50294">
    <property type="entry name" value="WD_REPEATS_REGION"/>
    <property type="match status" value="1"/>
</dbReference>
<dbReference type="PANTHER" id="PTHR44019">
    <property type="entry name" value="WD REPEAT-CONTAINING PROTEIN 55"/>
    <property type="match status" value="1"/>
</dbReference>
<feature type="repeat" description="WD" evidence="4">
    <location>
        <begin position="266"/>
        <end position="300"/>
    </location>
</feature>
<evidence type="ECO:0000313" key="7">
    <source>
        <dbReference type="Proteomes" id="UP001374579"/>
    </source>
</evidence>
<dbReference type="Proteomes" id="UP001374579">
    <property type="component" value="Unassembled WGS sequence"/>
</dbReference>
<reference evidence="6 7" key="1">
    <citation type="submission" date="2024-02" db="EMBL/GenBank/DDBJ databases">
        <title>Chromosome-scale genome assembly of the rough periwinkle Littorina saxatilis.</title>
        <authorList>
            <person name="De Jode A."/>
            <person name="Faria R."/>
            <person name="Formenti G."/>
            <person name="Sims Y."/>
            <person name="Smith T.P."/>
            <person name="Tracey A."/>
            <person name="Wood J.M.D."/>
            <person name="Zagrodzka Z.B."/>
            <person name="Johannesson K."/>
            <person name="Butlin R.K."/>
            <person name="Leder E.H."/>
        </authorList>
    </citation>
    <scope>NUCLEOTIDE SEQUENCE [LARGE SCALE GENOMIC DNA]</scope>
    <source>
        <strain evidence="6">Snail1</strain>
        <tissue evidence="6">Muscle</tissue>
    </source>
</reference>
<keyword evidence="2 4" id="KW-0853">WD repeat</keyword>
<evidence type="ECO:0000256" key="1">
    <source>
        <dbReference type="ARBA" id="ARBA00007625"/>
    </source>
</evidence>
<evidence type="ECO:0000256" key="3">
    <source>
        <dbReference type="ARBA" id="ARBA00022737"/>
    </source>
</evidence>
<dbReference type="SUPFAM" id="SSF50978">
    <property type="entry name" value="WD40 repeat-like"/>
    <property type="match status" value="1"/>
</dbReference>
<evidence type="ECO:0000256" key="4">
    <source>
        <dbReference type="PROSITE-ProRule" id="PRU00221"/>
    </source>
</evidence>
<dbReference type="CDD" id="cd00200">
    <property type="entry name" value="WD40"/>
    <property type="match status" value="1"/>
</dbReference>
<keyword evidence="3" id="KW-0677">Repeat</keyword>